<name>A0AAE0W6W4_9BIVA</name>
<reference evidence="1" key="1">
    <citation type="journal article" date="2021" name="Genome Biol. Evol.">
        <title>A High-Quality Reference Genome for a Parasitic Bivalve with Doubly Uniparental Inheritance (Bivalvia: Unionida).</title>
        <authorList>
            <person name="Smith C.H."/>
        </authorList>
    </citation>
    <scope>NUCLEOTIDE SEQUENCE</scope>
    <source>
        <strain evidence="1">CHS0354</strain>
    </source>
</reference>
<organism evidence="1 2">
    <name type="scientific">Potamilus streckersoni</name>
    <dbReference type="NCBI Taxonomy" id="2493646"/>
    <lineage>
        <taxon>Eukaryota</taxon>
        <taxon>Metazoa</taxon>
        <taxon>Spiralia</taxon>
        <taxon>Lophotrochozoa</taxon>
        <taxon>Mollusca</taxon>
        <taxon>Bivalvia</taxon>
        <taxon>Autobranchia</taxon>
        <taxon>Heteroconchia</taxon>
        <taxon>Palaeoheterodonta</taxon>
        <taxon>Unionida</taxon>
        <taxon>Unionoidea</taxon>
        <taxon>Unionidae</taxon>
        <taxon>Ambleminae</taxon>
        <taxon>Lampsilini</taxon>
        <taxon>Potamilus</taxon>
    </lineage>
</organism>
<dbReference type="Proteomes" id="UP001195483">
    <property type="component" value="Unassembled WGS sequence"/>
</dbReference>
<comment type="caution">
    <text evidence="1">The sequence shown here is derived from an EMBL/GenBank/DDBJ whole genome shotgun (WGS) entry which is preliminary data.</text>
</comment>
<proteinExistence type="predicted"/>
<accession>A0AAE0W6W4</accession>
<evidence type="ECO:0000313" key="2">
    <source>
        <dbReference type="Proteomes" id="UP001195483"/>
    </source>
</evidence>
<evidence type="ECO:0000313" key="1">
    <source>
        <dbReference type="EMBL" id="KAK3602627.1"/>
    </source>
</evidence>
<keyword evidence="2" id="KW-1185">Reference proteome</keyword>
<gene>
    <name evidence="1" type="ORF">CHS0354_034212</name>
</gene>
<protein>
    <submittedName>
        <fullName evidence="1">Uncharacterized protein</fullName>
    </submittedName>
</protein>
<sequence length="150" mass="17074">MEYRSQPPKKQVCRQHTDISIFLRLRSNESEPELPFHNRKLFMTLASEPIPLLPRSRTLRGFTIHPDDAVASDPVLPLPRSRSLQGVSIHPDHAVASDPVLPLHRSADSSSYKHKRIQTGTESEIMLIKTTPLNKKVLPETQQVKNKMIQ</sequence>
<reference evidence="1" key="3">
    <citation type="submission" date="2023-05" db="EMBL/GenBank/DDBJ databases">
        <authorList>
            <person name="Smith C.H."/>
        </authorList>
    </citation>
    <scope>NUCLEOTIDE SEQUENCE</scope>
    <source>
        <strain evidence="1">CHS0354</strain>
        <tissue evidence="1">Mantle</tissue>
    </source>
</reference>
<reference evidence="1" key="2">
    <citation type="journal article" date="2021" name="Genome Biol. Evol.">
        <title>Developing a high-quality reference genome for a parasitic bivalve with doubly uniparental inheritance (Bivalvia: Unionida).</title>
        <authorList>
            <person name="Smith C.H."/>
        </authorList>
    </citation>
    <scope>NUCLEOTIDE SEQUENCE</scope>
    <source>
        <strain evidence="1">CHS0354</strain>
        <tissue evidence="1">Mantle</tissue>
    </source>
</reference>
<dbReference type="EMBL" id="JAEAOA010002001">
    <property type="protein sequence ID" value="KAK3602627.1"/>
    <property type="molecule type" value="Genomic_DNA"/>
</dbReference>
<dbReference type="AlphaFoldDB" id="A0AAE0W6W4"/>